<keyword evidence="11" id="KW-0413">Isomerase</keyword>
<evidence type="ECO:0000313" key="16">
    <source>
        <dbReference type="EMBL" id="CAB3373374.1"/>
    </source>
</evidence>
<protein>
    <recommendedName>
        <fullName evidence="18">Activating signal cointegrator 1 complex subunit 3</fullName>
    </recommendedName>
</protein>
<dbReference type="Pfam" id="PF00271">
    <property type="entry name" value="Helicase_C"/>
    <property type="match status" value="2"/>
</dbReference>
<dbReference type="FunFam" id="3.40.50.300:FF:000231">
    <property type="entry name" value="Activating signal cointegrator 1 complex subunit 3"/>
    <property type="match status" value="1"/>
</dbReference>
<dbReference type="InterPro" id="IPR036388">
    <property type="entry name" value="WH-like_DNA-bd_sf"/>
</dbReference>
<evidence type="ECO:0000259" key="14">
    <source>
        <dbReference type="PROSITE" id="PS51192"/>
    </source>
</evidence>
<keyword evidence="9" id="KW-0067">ATP-binding</keyword>
<dbReference type="SMART" id="SM00490">
    <property type="entry name" value="HELICc"/>
    <property type="match status" value="2"/>
</dbReference>
<dbReference type="PIRSF" id="PIRSF039073">
    <property type="entry name" value="BRR2"/>
    <property type="match status" value="1"/>
</dbReference>
<keyword evidence="7" id="KW-0378">Hydrolase</keyword>
<dbReference type="Gene3D" id="3.40.50.300">
    <property type="entry name" value="P-loop containing nucleotide triphosphate hydrolases"/>
    <property type="match status" value="4"/>
</dbReference>
<evidence type="ECO:0000256" key="11">
    <source>
        <dbReference type="ARBA" id="ARBA00023235"/>
    </source>
</evidence>
<evidence type="ECO:0000256" key="1">
    <source>
        <dbReference type="ARBA" id="ARBA00004324"/>
    </source>
</evidence>
<proteinExistence type="predicted"/>
<keyword evidence="12" id="KW-0539">Nucleus</keyword>
<evidence type="ECO:0000259" key="15">
    <source>
        <dbReference type="PROSITE" id="PS51194"/>
    </source>
</evidence>
<evidence type="ECO:0000256" key="10">
    <source>
        <dbReference type="ARBA" id="ARBA00023204"/>
    </source>
</evidence>
<dbReference type="SUPFAM" id="SSF81296">
    <property type="entry name" value="E set domains"/>
    <property type="match status" value="1"/>
</dbReference>
<comment type="function">
    <text evidence="13">Catalyzes the ATP-dependent unwinding of U4/U6 RNA duplices, an essential step in the assembly of a catalytically active spliceosome. Plays a role in pre-mRNA splicing.</text>
</comment>
<evidence type="ECO:0000313" key="17">
    <source>
        <dbReference type="Proteomes" id="UP000494165"/>
    </source>
</evidence>
<dbReference type="Gene3D" id="1.10.10.10">
    <property type="entry name" value="Winged helix-like DNA-binding domain superfamily/Winged helix DNA-binding domain"/>
    <property type="match status" value="2"/>
</dbReference>
<dbReference type="PANTHER" id="PTHR47961">
    <property type="entry name" value="DNA POLYMERASE THETA, PUTATIVE (AFU_ORTHOLOGUE AFUA_1G05260)-RELATED"/>
    <property type="match status" value="1"/>
</dbReference>
<keyword evidence="4" id="KW-0677">Repeat</keyword>
<sequence length="2224" mass="251018">MGLISHYCFQQVVKMAPTYEKPSFSRYLRTFAQLGPVVPETDLSQALQARRTWKENRRKTLTQRELQKFLKKLSPDSIKTLQKLKDVAKDIVGPESGDDLLEESVIMILQILVGQEVLTVSLQKSLSLSFGQITPAQAKKAFQTVKDVIANLSSEHVDQLKEICDGSFFKIKENTSTFGSNIKVSPPEPWPIPDFSRLLDMTVKRQTIQVVDNFSMQYKTSAIEQRQNYGMPWMIEQVECWCGKDFMGGLPSFEVANSLAEMLRSHRSNDELQEELLDMLGYEKIELAQVLLEKRTLINEDLKNAALFEAAPEKKNKPLREPKYSAPRGPQLACQVTVQREDEVLLMKQIRKEEKKMTKAALKNAADSDSDDEEQFDPEKLRAARIAQLTAVQKKGLFGPKKVVLPNRPAWMDLPYVYDSQNDIRQSAGFISNMKMLLPENVTKKDTKEYEQVDIPISKPAPLSVGEERVKISSLDELGQAAFAGIESLNRIQSVVFETAYNSNENLLICAPTGAGKTNVALLTVMNVVKQYYDNGRIDLRKFKIVYIAPMKALAAEMARSFQKRLSAFGMQVRELTGDMNLTKKEMEETQMLVTTPEKWDVVSRKANPSSDVELTEIVRLIIIDEVHLLHGDRGPVLEAVVARTLRMVETTQRMVRIVGLSATLPNYLDVAQFLRVNLYKGLFYFDHRFRPVPLSMSFVGIKARKALQQMNDMDDVCYDKVFEMVEKGHQVMVFVHARNATVRTAQMLLNKAQMNGKTASFEPKSGSLQGQALRASGKLQNKQLAELMPHGFGVHHAGMLRKDRNLVEQYFAEGYISVLVCTATLAWGVNLPAHAVIIKGTEIYDAKHGTFVDLGILDVLQIFGRAGRPQFDKSGHGCIITSHEKLNHYLSLLTNQYPIESQFINCLADNLNAEIVLGTISNVQDAIEWLKYTYLYVRMRKNPLCYGATNQMLKDDPELNERCKELIVLCADKLQQARMVRFHHPTGSLDATDIGRTASYFYIKYDTMQMFVEEMNAGSDNNMNALSDADILTVMSHAQEFEQLKLRDEEMDELDELYENYCYLPVKGGPDNIHGKVNILLQAHLSKGFIKSFSLISDKCYVTDNAARIARALFDLALKHGDAILSNRTLKIAKMMEKQLWDTEHPLAQMDRFGMDVLEKLKKFNLTLDRMRDMSASDIGAMVRNTRQGPELKYHVEAFPTVVIDTVVQPITATVVKITATITPKFKWCDRIHKTAEIFWLWIEDCTTSRIHHYESILINKKQVRFQEPIKTTIMIPLNLQETNYSSHTCIVRVVSDRWLNADYSQSFSFKDVTFPDGYSAHTDLLDLDPLPISALNDPKLESLFGDNILAFNAIQTQVFHCLYHTDENVVLGAATGSGKTVVAELAIFRVFREHPGTKIVYIAPLKALVRERIKDWNEKFVKKLGKKVIELTGDSSPDAAAIASADVVVTTPEKWDGVSRSWQTRNYVRQVSLLIIDEIHLLGEDRGPVLEVIVSRASYIAAHSQGGATNCRVVGLSTALANADDLAAWLGISTQRGLYNFRPSVRPVPVQIHISGFPGKHFCPRMATMNKPTFQAIKTHSPNQPALVFVASRRQTRLTAMALLQCQASDPDNSKDWLGMSEEDAYNVVDSLTDPNLKLLVPFGIGIHHAGLPDRDRNIIEELFVNRKIMVLVTTATLAWGVNFPAHLVVVKGTEYFDGKKKRYEDMPITDVLQMIGRAGRPQYDHQAVAVLLVHDIKKAFYKRFLHEPFPVESKLLAVLPDHLNAEIVAGTIQSKQDAMDYLTWTFFFRRLLKNPTFYGLASVEASEINNFLSGLIEKTLNELMNTGCVTVAEDGRGIISTSLGRISSYYYISHKTIALFDNRLHPDCLPYEIIQLLSSATEYDELPVRHNEDNINGELNKLVRVKVEGELDDPHLKTNILIQSYLLHLQLPSADYNTDLKSVLDQCIRILQAMMDVSAEKALLSTTLTIQMVLQCVIQAKWPESDPLWQMPFMSEQLFREITVNFAPDLPTLCVKGSQQADGLKKVLKRCLREEDVAIYQQVLKTLPVPSIRLTITGYNRESQSRQACIPVMLPCNSYIQLSAGQTYVISLCPRGTPKVVYAYAPDFPRKKDVGWFLVLGMNDVDGAKPGTLLGLKRISASDRKTTIEFNTPQKACLGILSLYMISNCYMGLDHQYQIPIAVVKDKIEEEADEPPRSMTLPSNTLLQAFKDGPEKVRFFE</sequence>
<evidence type="ECO:0000256" key="3">
    <source>
        <dbReference type="ARBA" id="ARBA00022490"/>
    </source>
</evidence>
<evidence type="ECO:0000256" key="5">
    <source>
        <dbReference type="ARBA" id="ARBA00022741"/>
    </source>
</evidence>
<dbReference type="InterPro" id="IPR011545">
    <property type="entry name" value="DEAD/DEAH_box_helicase_dom"/>
</dbReference>
<dbReference type="GO" id="GO:0003676">
    <property type="term" value="F:nucleic acid binding"/>
    <property type="evidence" value="ECO:0007669"/>
    <property type="project" value="InterPro"/>
</dbReference>
<organism evidence="16 17">
    <name type="scientific">Cloeon dipterum</name>
    <dbReference type="NCBI Taxonomy" id="197152"/>
    <lineage>
        <taxon>Eukaryota</taxon>
        <taxon>Metazoa</taxon>
        <taxon>Ecdysozoa</taxon>
        <taxon>Arthropoda</taxon>
        <taxon>Hexapoda</taxon>
        <taxon>Insecta</taxon>
        <taxon>Pterygota</taxon>
        <taxon>Palaeoptera</taxon>
        <taxon>Ephemeroptera</taxon>
        <taxon>Pisciforma</taxon>
        <taxon>Baetidae</taxon>
        <taxon>Cloeon</taxon>
    </lineage>
</organism>
<evidence type="ECO:0000256" key="7">
    <source>
        <dbReference type="ARBA" id="ARBA00022801"/>
    </source>
</evidence>
<comment type="subcellular location">
    <subcellularLocation>
        <location evidence="2">Cytoplasm</location>
        <location evidence="2">Cytosol</location>
    </subcellularLocation>
    <subcellularLocation>
        <location evidence="1">Nucleus speckle</location>
    </subcellularLocation>
</comment>
<evidence type="ECO:0000256" key="8">
    <source>
        <dbReference type="ARBA" id="ARBA00022806"/>
    </source>
</evidence>
<dbReference type="SMART" id="SM00973">
    <property type="entry name" value="Sec63"/>
    <property type="match status" value="2"/>
</dbReference>
<comment type="caution">
    <text evidence="16">The sequence shown here is derived from an EMBL/GenBank/DDBJ whole genome shotgun (WGS) entry which is preliminary data.</text>
</comment>
<dbReference type="InterPro" id="IPR027417">
    <property type="entry name" value="P-loop_NTPase"/>
</dbReference>
<keyword evidence="17" id="KW-1185">Reference proteome</keyword>
<dbReference type="InterPro" id="IPR014001">
    <property type="entry name" value="Helicase_ATP-bd"/>
</dbReference>
<feature type="domain" description="Helicase ATP-binding" evidence="14">
    <location>
        <begin position="1362"/>
        <end position="1540"/>
    </location>
</feature>
<keyword evidence="8" id="KW-0347">Helicase</keyword>
<evidence type="ECO:0000256" key="2">
    <source>
        <dbReference type="ARBA" id="ARBA00004514"/>
    </source>
</evidence>
<dbReference type="InterPro" id="IPR014756">
    <property type="entry name" value="Ig_E-set"/>
</dbReference>
<dbReference type="SMART" id="SM00487">
    <property type="entry name" value="DEXDc"/>
    <property type="match status" value="2"/>
</dbReference>
<dbReference type="FunFam" id="3.40.50.300:FF:000198">
    <property type="entry name" value="Activating signal cointegrator 1 complex subunit"/>
    <property type="match status" value="1"/>
</dbReference>
<feature type="domain" description="Helicase ATP-binding" evidence="14">
    <location>
        <begin position="498"/>
        <end position="683"/>
    </location>
</feature>
<dbReference type="InterPro" id="IPR057842">
    <property type="entry name" value="WH_MER3"/>
</dbReference>
<dbReference type="Gene3D" id="2.60.40.150">
    <property type="entry name" value="C2 domain"/>
    <property type="match status" value="2"/>
</dbReference>
<dbReference type="GO" id="GO:0016787">
    <property type="term" value="F:hydrolase activity"/>
    <property type="evidence" value="ECO:0007669"/>
    <property type="project" value="UniProtKB-KW"/>
</dbReference>
<feature type="domain" description="Helicase C-terminal" evidence="15">
    <location>
        <begin position="718"/>
        <end position="928"/>
    </location>
</feature>
<dbReference type="InterPro" id="IPR036390">
    <property type="entry name" value="WH_DNA-bd_sf"/>
</dbReference>
<dbReference type="FunFam" id="1.10.3380.10:FF:000002">
    <property type="entry name" value="Activating signal cointegrator 1 complex subunit 3"/>
    <property type="match status" value="1"/>
</dbReference>
<name>A0A8S1CPF9_9INSE</name>
<evidence type="ECO:0000256" key="12">
    <source>
        <dbReference type="ARBA" id="ARBA00023242"/>
    </source>
</evidence>
<evidence type="ECO:0008006" key="18">
    <source>
        <dbReference type="Google" id="ProtNLM"/>
    </source>
</evidence>
<dbReference type="InterPro" id="IPR035892">
    <property type="entry name" value="C2_domain_sf"/>
</dbReference>
<reference evidence="16 17" key="1">
    <citation type="submission" date="2020-04" db="EMBL/GenBank/DDBJ databases">
        <authorList>
            <person name="Alioto T."/>
            <person name="Alioto T."/>
            <person name="Gomez Garrido J."/>
        </authorList>
    </citation>
    <scope>NUCLEOTIDE SEQUENCE [LARGE SCALE GENOMIC DNA]</scope>
</reference>
<dbReference type="OrthoDB" id="5575at2759"/>
<dbReference type="GO" id="GO:0005524">
    <property type="term" value="F:ATP binding"/>
    <property type="evidence" value="ECO:0007669"/>
    <property type="project" value="UniProtKB-KW"/>
</dbReference>
<dbReference type="Pfam" id="PF23445">
    <property type="entry name" value="WHD_SNRNP200"/>
    <property type="match status" value="2"/>
</dbReference>
<gene>
    <name evidence="16" type="ORF">CLODIP_2_CD13232</name>
</gene>
<dbReference type="InterPro" id="IPR058856">
    <property type="entry name" value="ASCC3_N"/>
</dbReference>
<dbReference type="SUPFAM" id="SSF158702">
    <property type="entry name" value="Sec63 N-terminal domain-like"/>
    <property type="match status" value="2"/>
</dbReference>
<dbReference type="Proteomes" id="UP000494165">
    <property type="component" value="Unassembled WGS sequence"/>
</dbReference>
<dbReference type="Pfam" id="PF02889">
    <property type="entry name" value="Sec63"/>
    <property type="match status" value="2"/>
</dbReference>
<dbReference type="FunFam" id="3.40.50.300:FF:000102">
    <property type="entry name" value="RNA helicase, activating signal cointegrator 1"/>
    <property type="match status" value="1"/>
</dbReference>
<evidence type="ECO:0000256" key="13">
    <source>
        <dbReference type="ARBA" id="ARBA00054527"/>
    </source>
</evidence>
<dbReference type="FunFam" id="1.10.10.10:FF:000024">
    <property type="entry name" value="U5 small nuclear ribonucleoprotein helicase"/>
    <property type="match status" value="1"/>
</dbReference>
<dbReference type="CDD" id="cd18795">
    <property type="entry name" value="SF2_C_Ski2"/>
    <property type="match status" value="2"/>
</dbReference>
<dbReference type="EMBL" id="CADEPI010000084">
    <property type="protein sequence ID" value="CAB3373374.1"/>
    <property type="molecule type" value="Genomic_DNA"/>
</dbReference>
<keyword evidence="6" id="KW-0227">DNA damage</keyword>
<dbReference type="SUPFAM" id="SSF46785">
    <property type="entry name" value="Winged helix' DNA-binding domain"/>
    <property type="match status" value="2"/>
</dbReference>
<dbReference type="InterPro" id="IPR004179">
    <property type="entry name" value="Sec63-dom"/>
</dbReference>
<evidence type="ECO:0000256" key="6">
    <source>
        <dbReference type="ARBA" id="ARBA00022763"/>
    </source>
</evidence>
<dbReference type="FunFam" id="3.40.50.300:FF:000062">
    <property type="entry name" value="U5 small nuclear ribonucleoprotein helicase"/>
    <property type="match status" value="1"/>
</dbReference>
<dbReference type="GO" id="GO:0004386">
    <property type="term" value="F:helicase activity"/>
    <property type="evidence" value="ECO:0007669"/>
    <property type="project" value="UniProtKB-KW"/>
</dbReference>
<dbReference type="InterPro" id="IPR001650">
    <property type="entry name" value="Helicase_C-like"/>
</dbReference>
<dbReference type="Pfam" id="PF26582">
    <property type="entry name" value="ASCC3_N"/>
    <property type="match status" value="1"/>
</dbReference>
<dbReference type="Gene3D" id="1.10.3380.10">
    <property type="entry name" value="Sec63 N-terminal domain-like domain"/>
    <property type="match status" value="2"/>
</dbReference>
<dbReference type="Pfam" id="PF00270">
    <property type="entry name" value="DEAD"/>
    <property type="match status" value="2"/>
</dbReference>
<feature type="domain" description="Helicase C-terminal" evidence="15">
    <location>
        <begin position="1574"/>
        <end position="1770"/>
    </location>
</feature>
<keyword evidence="5" id="KW-0547">Nucleotide-binding</keyword>
<evidence type="ECO:0000256" key="9">
    <source>
        <dbReference type="ARBA" id="ARBA00022840"/>
    </source>
</evidence>
<dbReference type="FunFam" id="1.10.10.10:FF:000012">
    <property type="entry name" value="U5 small nuclear ribonucleoprotein helicase"/>
    <property type="match status" value="1"/>
</dbReference>
<accession>A0A8S1CPF9</accession>
<dbReference type="Gene3D" id="1.10.150.20">
    <property type="entry name" value="5' to 3' exonuclease, C-terminal subdomain"/>
    <property type="match status" value="1"/>
</dbReference>
<dbReference type="PROSITE" id="PS51194">
    <property type="entry name" value="HELICASE_CTER"/>
    <property type="match status" value="2"/>
</dbReference>
<evidence type="ECO:0000256" key="4">
    <source>
        <dbReference type="ARBA" id="ARBA00022737"/>
    </source>
</evidence>
<dbReference type="SUPFAM" id="SSF52540">
    <property type="entry name" value="P-loop containing nucleoside triphosphate hydrolases"/>
    <property type="match status" value="4"/>
</dbReference>
<dbReference type="PROSITE" id="PS51192">
    <property type="entry name" value="HELICASE_ATP_BIND_1"/>
    <property type="match status" value="2"/>
</dbReference>
<keyword evidence="10" id="KW-0234">DNA repair</keyword>
<dbReference type="SMART" id="SM00382">
    <property type="entry name" value="AAA"/>
    <property type="match status" value="2"/>
</dbReference>
<dbReference type="InterPro" id="IPR003593">
    <property type="entry name" value="AAA+_ATPase"/>
</dbReference>
<dbReference type="InterPro" id="IPR050474">
    <property type="entry name" value="Hel308_SKI2-like"/>
</dbReference>
<keyword evidence="3" id="KW-0963">Cytoplasm</keyword>
<dbReference type="PANTHER" id="PTHR47961:SF13">
    <property type="entry name" value="ACTIVATING SIGNAL COINTEGRATOR 1 COMPLEX SUBUNIT 3"/>
    <property type="match status" value="1"/>
</dbReference>